<feature type="compositionally biased region" description="Pro residues" evidence="1">
    <location>
        <begin position="64"/>
        <end position="77"/>
    </location>
</feature>
<evidence type="ECO:0000256" key="1">
    <source>
        <dbReference type="SAM" id="MobiDB-lite"/>
    </source>
</evidence>
<keyword evidence="2" id="KW-1133">Transmembrane helix</keyword>
<keyword evidence="4" id="KW-1185">Reference proteome</keyword>
<evidence type="ECO:0000313" key="3">
    <source>
        <dbReference type="EMBL" id="PYE13479.1"/>
    </source>
</evidence>
<accession>A0A318RV89</accession>
<feature type="compositionally biased region" description="Pro residues" evidence="1">
    <location>
        <begin position="268"/>
        <end position="297"/>
    </location>
</feature>
<dbReference type="EMBL" id="QJSP01000016">
    <property type="protein sequence ID" value="PYE13479.1"/>
    <property type="molecule type" value="Genomic_DNA"/>
</dbReference>
<name>A0A318RV89_WILLI</name>
<feature type="region of interest" description="Disordered" evidence="1">
    <location>
        <begin position="37"/>
        <end position="228"/>
    </location>
</feature>
<proteinExistence type="predicted"/>
<dbReference type="AlphaFoldDB" id="A0A318RV89"/>
<evidence type="ECO:0000313" key="4">
    <source>
        <dbReference type="Proteomes" id="UP000247591"/>
    </source>
</evidence>
<gene>
    <name evidence="3" type="ORF">DFR67_11633</name>
</gene>
<feature type="compositionally biased region" description="Low complexity" evidence="1">
    <location>
        <begin position="136"/>
        <end position="177"/>
    </location>
</feature>
<keyword evidence="2" id="KW-0812">Transmembrane</keyword>
<reference evidence="3 4" key="1">
    <citation type="submission" date="2018-06" db="EMBL/GenBank/DDBJ databases">
        <title>Genomic Encyclopedia of Type Strains, Phase IV (KMG-IV): sequencing the most valuable type-strain genomes for metagenomic binning, comparative biology and taxonomic classification.</title>
        <authorList>
            <person name="Goeker M."/>
        </authorList>
    </citation>
    <scope>NUCLEOTIDE SEQUENCE [LARGE SCALE GENOMIC DNA]</scope>
    <source>
        <strain evidence="3 4">DSM 45521</strain>
    </source>
</reference>
<protein>
    <submittedName>
        <fullName evidence="3">Uncharacterized protein</fullName>
    </submittedName>
</protein>
<feature type="region of interest" description="Disordered" evidence="1">
    <location>
        <begin position="266"/>
        <end position="297"/>
    </location>
</feature>
<keyword evidence="2" id="KW-0472">Membrane</keyword>
<feature type="transmembrane region" description="Helical" evidence="2">
    <location>
        <begin position="12"/>
        <end position="32"/>
    </location>
</feature>
<dbReference type="Proteomes" id="UP000247591">
    <property type="component" value="Unassembled WGS sequence"/>
</dbReference>
<evidence type="ECO:0000256" key="2">
    <source>
        <dbReference type="SAM" id="Phobius"/>
    </source>
</evidence>
<dbReference type="OrthoDB" id="4718599at2"/>
<organism evidence="3 4">
    <name type="scientific">Williamsia limnetica</name>
    <dbReference type="NCBI Taxonomy" id="882452"/>
    <lineage>
        <taxon>Bacteria</taxon>
        <taxon>Bacillati</taxon>
        <taxon>Actinomycetota</taxon>
        <taxon>Actinomycetes</taxon>
        <taxon>Mycobacteriales</taxon>
        <taxon>Nocardiaceae</taxon>
        <taxon>Williamsia</taxon>
    </lineage>
</organism>
<sequence length="332" mass="34161">MRSESNPLVRRVGLRLAAIAVGVSMLSGIAVADVAAAPSPPAGMVNPKPAPPKPAPIQAKPKQQAPPAPPQQAPAPKPKSAQPAPPKQRKPIATPDRGPNKSEPKTKAQPASPPTKKRNKNRDKPDKISPATALDQTQTPSTPSPSATTTTPKTTAPKTPAPKTQAPKTTTPAPRTTVQPGPGVPEPPTSITGRTKHGDAQVTGRDGGRGVNDQAIEDAFNSGNPSIERDELGRWSFKYVGPNATIVLNPAGEIVTAIATNRGGWRNAPPPPPSTTSPPPVVTVPQAPTMPPLPTLPPLPEIKVPTVPLGTCGQLGGYLLCMPPDPNGPATA</sequence>
<dbReference type="RefSeq" id="WP_146240515.1">
    <property type="nucleotide sequence ID" value="NZ_QJSP01000016.1"/>
</dbReference>
<comment type="caution">
    <text evidence="3">The sequence shown here is derived from an EMBL/GenBank/DDBJ whole genome shotgun (WGS) entry which is preliminary data.</text>
</comment>